<dbReference type="InterPro" id="IPR001138">
    <property type="entry name" value="Zn2Cys6_DnaBD"/>
</dbReference>
<comment type="subcellular location">
    <subcellularLocation>
        <location evidence="1">Nucleus</location>
    </subcellularLocation>
</comment>
<dbReference type="RefSeq" id="XP_052948928.1">
    <property type="nucleotide sequence ID" value="XM_053090594.1"/>
</dbReference>
<dbReference type="AlphaFoldDB" id="A0AA38LYK5"/>
<dbReference type="CDD" id="cd00067">
    <property type="entry name" value="GAL4"/>
    <property type="match status" value="1"/>
</dbReference>
<dbReference type="Proteomes" id="UP001164286">
    <property type="component" value="Unassembled WGS sequence"/>
</dbReference>
<comment type="caution">
    <text evidence="9">The sequence shown here is derived from an EMBL/GenBank/DDBJ whole genome shotgun (WGS) entry which is preliminary data.</text>
</comment>
<dbReference type="GeneID" id="77729799"/>
<keyword evidence="7" id="KW-0539">Nucleus</keyword>
<evidence type="ECO:0000256" key="7">
    <source>
        <dbReference type="ARBA" id="ARBA00023242"/>
    </source>
</evidence>
<keyword evidence="2" id="KW-0479">Metal-binding</keyword>
<feature type="domain" description="Zn(2)-C6 fungal-type" evidence="8">
    <location>
        <begin position="17"/>
        <end position="48"/>
    </location>
</feature>
<protein>
    <submittedName>
        <fullName evidence="9">Fungal-specific transcription factor domain-containing protein</fullName>
    </submittedName>
</protein>
<evidence type="ECO:0000259" key="8">
    <source>
        <dbReference type="PROSITE" id="PS50048"/>
    </source>
</evidence>
<reference evidence="9" key="1">
    <citation type="journal article" date="2022" name="G3 (Bethesda)">
        <title>High quality genome of the basidiomycete yeast Dioszegia hungarica PDD-24b-2 isolated from cloud water.</title>
        <authorList>
            <person name="Jarrige D."/>
            <person name="Haridas S."/>
            <person name="Bleykasten-Grosshans C."/>
            <person name="Joly M."/>
            <person name="Nadalig T."/>
            <person name="Sancelme M."/>
            <person name="Vuilleumier S."/>
            <person name="Grigoriev I.V."/>
            <person name="Amato P."/>
            <person name="Bringel F."/>
        </authorList>
    </citation>
    <scope>NUCLEOTIDE SEQUENCE</scope>
    <source>
        <strain evidence="9">PDD-24b-2</strain>
    </source>
</reference>
<dbReference type="GO" id="GO:0043565">
    <property type="term" value="F:sequence-specific DNA binding"/>
    <property type="evidence" value="ECO:0007669"/>
    <property type="project" value="TreeGrafter"/>
</dbReference>
<dbReference type="PROSITE" id="PS50048">
    <property type="entry name" value="ZN2_CY6_FUNGAL_2"/>
    <property type="match status" value="1"/>
</dbReference>
<keyword evidence="6" id="KW-0804">Transcription</keyword>
<evidence type="ECO:0000256" key="1">
    <source>
        <dbReference type="ARBA" id="ARBA00004123"/>
    </source>
</evidence>
<dbReference type="PANTHER" id="PTHR47782">
    <property type="entry name" value="ZN(II)2CYS6 TRANSCRIPTION FACTOR (EUROFUNG)-RELATED"/>
    <property type="match status" value="1"/>
</dbReference>
<dbReference type="EMBL" id="JAKWFO010000001">
    <property type="protein sequence ID" value="KAI9639151.1"/>
    <property type="molecule type" value="Genomic_DNA"/>
</dbReference>
<dbReference type="PANTHER" id="PTHR47782:SF12">
    <property type="entry name" value="ZN(II)2CYS6 TRANSCRIPTION FACTOR (EUROFUNG)"/>
    <property type="match status" value="1"/>
</dbReference>
<dbReference type="InterPro" id="IPR007219">
    <property type="entry name" value="XnlR_reg_dom"/>
</dbReference>
<dbReference type="SUPFAM" id="SSF57701">
    <property type="entry name" value="Zn2/Cys6 DNA-binding domain"/>
    <property type="match status" value="1"/>
</dbReference>
<name>A0AA38LYK5_9TREE</name>
<dbReference type="Gene3D" id="4.10.240.10">
    <property type="entry name" value="Zn(2)-C6 fungal-type DNA-binding domain"/>
    <property type="match status" value="1"/>
</dbReference>
<accession>A0AA38LYK5</accession>
<dbReference type="SMART" id="SM00906">
    <property type="entry name" value="Fungal_trans"/>
    <property type="match status" value="1"/>
</dbReference>
<keyword evidence="4" id="KW-0805">Transcription regulation</keyword>
<evidence type="ECO:0000256" key="3">
    <source>
        <dbReference type="ARBA" id="ARBA00022833"/>
    </source>
</evidence>
<dbReference type="GO" id="GO:0000981">
    <property type="term" value="F:DNA-binding transcription factor activity, RNA polymerase II-specific"/>
    <property type="evidence" value="ECO:0007669"/>
    <property type="project" value="InterPro"/>
</dbReference>
<keyword evidence="10" id="KW-1185">Reference proteome</keyword>
<dbReference type="GO" id="GO:0045944">
    <property type="term" value="P:positive regulation of transcription by RNA polymerase II"/>
    <property type="evidence" value="ECO:0007669"/>
    <property type="project" value="TreeGrafter"/>
</dbReference>
<evidence type="ECO:0000256" key="5">
    <source>
        <dbReference type="ARBA" id="ARBA00023125"/>
    </source>
</evidence>
<dbReference type="Pfam" id="PF04082">
    <property type="entry name" value="Fungal_trans"/>
    <property type="match status" value="1"/>
</dbReference>
<organism evidence="9 10">
    <name type="scientific">Dioszegia hungarica</name>
    <dbReference type="NCBI Taxonomy" id="4972"/>
    <lineage>
        <taxon>Eukaryota</taxon>
        <taxon>Fungi</taxon>
        <taxon>Dikarya</taxon>
        <taxon>Basidiomycota</taxon>
        <taxon>Agaricomycotina</taxon>
        <taxon>Tremellomycetes</taxon>
        <taxon>Tremellales</taxon>
        <taxon>Bulleribasidiaceae</taxon>
        <taxon>Dioszegia</taxon>
    </lineage>
</organism>
<evidence type="ECO:0000256" key="4">
    <source>
        <dbReference type="ARBA" id="ARBA00023015"/>
    </source>
</evidence>
<evidence type="ECO:0000256" key="6">
    <source>
        <dbReference type="ARBA" id="ARBA00023163"/>
    </source>
</evidence>
<evidence type="ECO:0000313" key="10">
    <source>
        <dbReference type="Proteomes" id="UP001164286"/>
    </source>
</evidence>
<gene>
    <name evidence="9" type="ORF">MKK02DRAFT_39438</name>
</gene>
<dbReference type="GO" id="GO:0006351">
    <property type="term" value="P:DNA-templated transcription"/>
    <property type="evidence" value="ECO:0007669"/>
    <property type="project" value="InterPro"/>
</dbReference>
<dbReference type="SMART" id="SM00066">
    <property type="entry name" value="GAL4"/>
    <property type="match status" value="1"/>
</dbReference>
<dbReference type="GO" id="GO:0005634">
    <property type="term" value="C:nucleus"/>
    <property type="evidence" value="ECO:0007669"/>
    <property type="project" value="UniProtKB-SubCell"/>
</dbReference>
<keyword evidence="5" id="KW-0238">DNA-binding</keyword>
<dbReference type="CDD" id="cd12148">
    <property type="entry name" value="fungal_TF_MHR"/>
    <property type="match status" value="1"/>
</dbReference>
<sequence length="639" mass="69665">MSASISTLSGNSKLVGACKNCRERKVKCDGSKPICVPCGRSKLPGCNVAECIMWTDTYVEDLEDRVRWLEKLVEAAYVVEAGAGGLVTKVRTGTELGSRQFGSEAGRKSDTVVEEIGLLSLRGAGSYTGSMAGVTIAALVASVLRLYHHEIAPSPWPDPPILITRVRAAHPPSPLASRYIQAYLSIIHPFYPFLDLSTLAISITAVYERVALSRPEQPTPFAPASLFLVYALGALSIDRSELPLLDPHSPEEYYLAAAAFLPAVFAEAGLDAVRAAGMCCLWSTRGWAASGAVSADAWQLAGFGLRLGISLGLTRNSYKWDMPEGERENRRRVWWSMYAIERRVATGTGRVLGIRNQAIDVPYPNILYDYIPDSLQRFFGGESPAIDIRPLLYLVRQRALLGDILECVYVTRSEGSPSMSPEETTNRVVELQGRLIAWQADVSEYAQPGTAQQDVFRLLFNHAVLVLHRPSPSFPTPAADAMQICLSASRNTIRIAHFALQAGTLGRICPGWEGYVGVFLSGLTLLYCSWAGTTCADAATTTQGDTDIQLCLSFLQDLARRYRLSDQYASLFRQIMLAFDKILTASPLDDLFPARIGGALQGVARDAGLSLPMDEYMQLDADSVDLVNMLFDPAGAWSA</sequence>
<evidence type="ECO:0000313" key="9">
    <source>
        <dbReference type="EMBL" id="KAI9639151.1"/>
    </source>
</evidence>
<proteinExistence type="predicted"/>
<keyword evidence="3" id="KW-0862">Zinc</keyword>
<dbReference type="Pfam" id="PF00172">
    <property type="entry name" value="Zn_clus"/>
    <property type="match status" value="1"/>
</dbReference>
<evidence type="ECO:0000256" key="2">
    <source>
        <dbReference type="ARBA" id="ARBA00022723"/>
    </source>
</evidence>
<dbReference type="GO" id="GO:0008270">
    <property type="term" value="F:zinc ion binding"/>
    <property type="evidence" value="ECO:0007669"/>
    <property type="project" value="InterPro"/>
</dbReference>
<dbReference type="InterPro" id="IPR052202">
    <property type="entry name" value="Yeast_MetPath_Reg"/>
</dbReference>
<dbReference type="InterPro" id="IPR036864">
    <property type="entry name" value="Zn2-C6_fun-type_DNA-bd_sf"/>
</dbReference>